<dbReference type="Pfam" id="PF12697">
    <property type="entry name" value="Abhydrolase_6"/>
    <property type="match status" value="1"/>
</dbReference>
<dbReference type="PANTHER" id="PTHR43798">
    <property type="entry name" value="MONOACYLGLYCEROL LIPASE"/>
    <property type="match status" value="1"/>
</dbReference>
<accession>A0A5J5KVX1</accession>
<keyword evidence="3" id="KW-1185">Reference proteome</keyword>
<evidence type="ECO:0000259" key="1">
    <source>
        <dbReference type="Pfam" id="PF12697"/>
    </source>
</evidence>
<dbReference type="RefSeq" id="WP_158034948.1">
    <property type="nucleotide sequence ID" value="NZ_ML708632.1"/>
</dbReference>
<keyword evidence="2" id="KW-0378">Hydrolase</keyword>
<proteinExistence type="predicted"/>
<dbReference type="AlphaFoldDB" id="A0A5J5KVX1"/>
<dbReference type="InterPro" id="IPR000073">
    <property type="entry name" value="AB_hydrolase_1"/>
</dbReference>
<name>A0A5J5KVX1_9MICC</name>
<feature type="domain" description="AB hydrolase-1" evidence="1">
    <location>
        <begin position="35"/>
        <end position="270"/>
    </location>
</feature>
<protein>
    <submittedName>
        <fullName evidence="2">Alpha/beta hydrolase</fullName>
    </submittedName>
</protein>
<evidence type="ECO:0000313" key="3">
    <source>
        <dbReference type="Proteomes" id="UP000325957"/>
    </source>
</evidence>
<dbReference type="Proteomes" id="UP000325957">
    <property type="component" value="Unassembled WGS sequence"/>
</dbReference>
<gene>
    <name evidence="2" type="ORF">FCK90_14105</name>
</gene>
<dbReference type="OrthoDB" id="3396704at2"/>
<dbReference type="Gene3D" id="3.40.50.1820">
    <property type="entry name" value="alpha/beta hydrolase"/>
    <property type="match status" value="1"/>
</dbReference>
<reference evidence="2 3" key="1">
    <citation type="submission" date="2019-05" db="EMBL/GenBank/DDBJ databases">
        <title>Kocuria coralli sp. nov., a novel actinobacterium isolated from coral reef seawater.</title>
        <authorList>
            <person name="Li J."/>
        </authorList>
    </citation>
    <scope>NUCLEOTIDE SEQUENCE [LARGE SCALE GENOMIC DNA]</scope>
    <source>
        <strain evidence="2 3">SCSIO 13007</strain>
    </source>
</reference>
<sequence>MSPELIANYGTHLVPTRLGRLSVRSVGPADGLPTVLWPSMFVDGRTWDRALPLLRRDEPGRRFLVVDPPGLGRSEPLRTRSTIAEAAAAARDMLDALAVRAPVDWVGNAFGGHVGYELAAEPGALRSFVAISAPAEPISPALRRQILLLKPLLRTFGAVGPVRTAVITAMLTDASSANPEIRGIVAESLARPERASLALALRSFILDRVDVSALLPRICVPSLYLAGDDRGDWSPADAARAAALTPGAEARTISGARTLVPLEQPQAVARELSAFWHSLA</sequence>
<evidence type="ECO:0000313" key="2">
    <source>
        <dbReference type="EMBL" id="KAA9393056.1"/>
    </source>
</evidence>
<dbReference type="SUPFAM" id="SSF53474">
    <property type="entry name" value="alpha/beta-Hydrolases"/>
    <property type="match status" value="1"/>
</dbReference>
<dbReference type="EMBL" id="SZWF01000030">
    <property type="protein sequence ID" value="KAA9393056.1"/>
    <property type="molecule type" value="Genomic_DNA"/>
</dbReference>
<comment type="caution">
    <text evidence="2">The sequence shown here is derived from an EMBL/GenBank/DDBJ whole genome shotgun (WGS) entry which is preliminary data.</text>
</comment>
<dbReference type="GO" id="GO:0016787">
    <property type="term" value="F:hydrolase activity"/>
    <property type="evidence" value="ECO:0007669"/>
    <property type="project" value="UniProtKB-KW"/>
</dbReference>
<dbReference type="InterPro" id="IPR050266">
    <property type="entry name" value="AB_hydrolase_sf"/>
</dbReference>
<organism evidence="2 3">
    <name type="scientific">Kocuria coralli</name>
    <dbReference type="NCBI Taxonomy" id="1461025"/>
    <lineage>
        <taxon>Bacteria</taxon>
        <taxon>Bacillati</taxon>
        <taxon>Actinomycetota</taxon>
        <taxon>Actinomycetes</taxon>
        <taxon>Micrococcales</taxon>
        <taxon>Micrococcaceae</taxon>
        <taxon>Kocuria</taxon>
    </lineage>
</organism>
<dbReference type="InterPro" id="IPR029058">
    <property type="entry name" value="AB_hydrolase_fold"/>
</dbReference>